<evidence type="ECO:0000256" key="1">
    <source>
        <dbReference type="SAM" id="MobiDB-lite"/>
    </source>
</evidence>
<keyword evidence="3" id="KW-1185">Reference proteome</keyword>
<dbReference type="HOGENOM" id="CLU_795412_0_0_1"/>
<reference evidence="2" key="2">
    <citation type="submission" date="2018-05" db="EMBL/GenBank/DDBJ databases">
        <title>OmerRS3 (Oryza meridionalis Reference Sequence Version 3).</title>
        <authorList>
            <person name="Zhang J."/>
            <person name="Kudrna D."/>
            <person name="Lee S."/>
            <person name="Talag J."/>
            <person name="Welchert J."/>
            <person name="Wing R.A."/>
        </authorList>
    </citation>
    <scope>NUCLEOTIDE SEQUENCE [LARGE SCALE GENOMIC DNA]</scope>
    <source>
        <strain evidence="2">cv. OR44</strain>
    </source>
</reference>
<organism evidence="2">
    <name type="scientific">Oryza meridionalis</name>
    <dbReference type="NCBI Taxonomy" id="40149"/>
    <lineage>
        <taxon>Eukaryota</taxon>
        <taxon>Viridiplantae</taxon>
        <taxon>Streptophyta</taxon>
        <taxon>Embryophyta</taxon>
        <taxon>Tracheophyta</taxon>
        <taxon>Spermatophyta</taxon>
        <taxon>Magnoliopsida</taxon>
        <taxon>Liliopsida</taxon>
        <taxon>Poales</taxon>
        <taxon>Poaceae</taxon>
        <taxon>BOP clade</taxon>
        <taxon>Oryzoideae</taxon>
        <taxon>Oryzeae</taxon>
        <taxon>Oryzinae</taxon>
        <taxon>Oryza</taxon>
    </lineage>
</organism>
<feature type="region of interest" description="Disordered" evidence="1">
    <location>
        <begin position="1"/>
        <end position="38"/>
    </location>
</feature>
<feature type="region of interest" description="Disordered" evidence="1">
    <location>
        <begin position="91"/>
        <end position="116"/>
    </location>
</feature>
<dbReference type="Proteomes" id="UP000008021">
    <property type="component" value="Chromosome 4"/>
</dbReference>
<evidence type="ECO:0000313" key="3">
    <source>
        <dbReference type="Proteomes" id="UP000008021"/>
    </source>
</evidence>
<accession>A0A0E0DCR4</accession>
<feature type="region of interest" description="Disordered" evidence="1">
    <location>
        <begin position="155"/>
        <end position="195"/>
    </location>
</feature>
<dbReference type="Gramene" id="OMERI04G07670.4">
    <property type="protein sequence ID" value="OMERI04G07670.4"/>
    <property type="gene ID" value="OMERI04G07670"/>
</dbReference>
<feature type="compositionally biased region" description="Basic residues" evidence="1">
    <location>
        <begin position="241"/>
        <end position="252"/>
    </location>
</feature>
<sequence length="349" mass="37467">MARVRGISAAPTTACNAGARPPPTSEGEGGEGAETRSSTLFSSLSISSVSTSDFYNSTGGVVGVATAGSMAVVKRWHNPYAALASLPTPAPPAIGGDSHPTPSPRPRAAAAQRATSLSAVEKKLINSAPRSYHQQRHGSIFVSLTLAPISSLASLTHHRARSRADPATGRGRWRPSVATPQPPLPSLPRRELNPSRCRRRRERVCWGRTPNASVHDETVPNEDKTPTSLDVRGCEGTPRASLKRRVNKKRTKREASYPTTPLNGKTGALVVIQPPLTRTRAKGKALSLSTPESLKRSTRSGRLIVPRLDPGSQNIIYDMGLIRSHLLRGGKRLVPRTQKIAAILMVNIW</sequence>
<feature type="compositionally biased region" description="Low complexity" evidence="1">
    <location>
        <begin position="106"/>
        <end position="116"/>
    </location>
</feature>
<feature type="compositionally biased region" description="Basic and acidic residues" evidence="1">
    <location>
        <begin position="215"/>
        <end position="225"/>
    </location>
</feature>
<protein>
    <submittedName>
        <fullName evidence="2">Uncharacterized protein</fullName>
    </submittedName>
</protein>
<proteinExistence type="predicted"/>
<evidence type="ECO:0000313" key="2">
    <source>
        <dbReference type="EnsemblPlants" id="OMERI04G07670.4"/>
    </source>
</evidence>
<reference evidence="2" key="1">
    <citation type="submission" date="2015-04" db="UniProtKB">
        <authorList>
            <consortium name="EnsemblPlants"/>
        </authorList>
    </citation>
    <scope>IDENTIFICATION</scope>
</reference>
<name>A0A0E0DCR4_9ORYZ</name>
<dbReference type="EnsemblPlants" id="OMERI04G07670.4">
    <property type="protein sequence ID" value="OMERI04G07670.4"/>
    <property type="gene ID" value="OMERI04G07670"/>
</dbReference>
<dbReference type="AlphaFoldDB" id="A0A0E0DCR4"/>
<feature type="region of interest" description="Disordered" evidence="1">
    <location>
        <begin position="215"/>
        <end position="262"/>
    </location>
</feature>